<keyword evidence="1" id="KW-1133">Transmembrane helix</keyword>
<accession>A0A2P8QZ56</accession>
<feature type="transmembrane region" description="Helical" evidence="1">
    <location>
        <begin position="609"/>
        <end position="630"/>
    </location>
</feature>
<dbReference type="Proteomes" id="UP000240535">
    <property type="component" value="Unassembled WGS sequence"/>
</dbReference>
<gene>
    <name evidence="2" type="ORF">CQ405_06950</name>
</gene>
<dbReference type="InterPro" id="IPR001646">
    <property type="entry name" value="5peptide_repeat"/>
</dbReference>
<keyword evidence="3" id="KW-1185">Reference proteome</keyword>
<name>A0A2P8QZ56_9BACT</name>
<feature type="transmembrane region" description="Helical" evidence="1">
    <location>
        <begin position="636"/>
        <end position="655"/>
    </location>
</feature>
<evidence type="ECO:0000313" key="2">
    <source>
        <dbReference type="EMBL" id="PSM51529.1"/>
    </source>
</evidence>
<protein>
    <recommendedName>
        <fullName evidence="4">Pentapeptide repeat-containing protein</fullName>
    </recommendedName>
</protein>
<organism evidence="2 3">
    <name type="scientific">Campylobacter blaseri</name>
    <dbReference type="NCBI Taxonomy" id="2042961"/>
    <lineage>
        <taxon>Bacteria</taxon>
        <taxon>Pseudomonadati</taxon>
        <taxon>Campylobacterota</taxon>
        <taxon>Epsilonproteobacteria</taxon>
        <taxon>Campylobacterales</taxon>
        <taxon>Campylobacteraceae</taxon>
        <taxon>Campylobacter</taxon>
    </lineage>
</organism>
<evidence type="ECO:0000313" key="3">
    <source>
        <dbReference type="Proteomes" id="UP000240535"/>
    </source>
</evidence>
<feature type="transmembrane region" description="Helical" evidence="1">
    <location>
        <begin position="684"/>
        <end position="700"/>
    </location>
</feature>
<proteinExistence type="predicted"/>
<keyword evidence="1" id="KW-0812">Transmembrane</keyword>
<sequence length="855" mass="99952">MDLDINAILKIQENIEQTELEKIKKLGIVSSIAESNDSLKLYSIKKSKYNNQTFFILNGFVFDSKLKSENSMDLEKYLQNDELNIILNQCFYEKNQTTIKNLKELKRKIIICNCKLPDISSCEFENELITCNSDNVSFSGCKFADKVYVEGDVSFNTCEFCEDVISKNADSNMCFASSIFNKSFELSSENDLKNINFEASNFKQKIILDIKKFNVVNFALSTFESYFDLRGKCFNGEEINFTKAIFEQSVSFYRSIFECEIILEQAQFTKDATFSQANFKNILKLNKTKFNDEVKFYKTQFNKIILTEAYCANKANFSNAKFNDKAYFTDTIFKMNANFKSAIFHDDARFLNTEFHGEINFKDTVFNGEANFKTDKNVIFAKEANFSNTTFEKNAYFNNRIFEDFVDFHEANFKKVACFYSVIFKKPVNFSSSIFDGALNFVNAKTDFTYEEFKKFIEHKSINDDQNKEIDECIKVTNDFRDGFRLIKHTLSNKGNALDASLFHRLELYCKELEIEIGFRLENPKVKKNEKDKAVSFINKTQSIPKNKNNLEMFLDLITLKLYRNTSDHHTNLFKIINFTILSIAIYMSSLYIFDNFLLEIMINKPDGLIMLMIPICFAALVIYLMYLVIKYKNLWMIPMLKIFIYAIFSMMIIIKAIDYSIYSIAFILLYLLLYIIFFYLIRFNFICFIICLIFISIFLDNPTLMTPFTGMIISEQMVKSKFESYKTIYDNNSLNNMLWDANFTNVKNENKLNFIIKNRKIILERLDYDKTPLITFIKQPIGSIQKLIDYYTGNKNIQKTEAPKKSYTKALNALKHDEIMQKVQKSSNLLYSFNMLLVFYSLAKTARKNSLIPN</sequence>
<comment type="caution">
    <text evidence="2">The sequence shown here is derived from an EMBL/GenBank/DDBJ whole genome shotgun (WGS) entry which is preliminary data.</text>
</comment>
<feature type="transmembrane region" description="Helical" evidence="1">
    <location>
        <begin position="576"/>
        <end position="597"/>
    </location>
</feature>
<evidence type="ECO:0008006" key="4">
    <source>
        <dbReference type="Google" id="ProtNLM"/>
    </source>
</evidence>
<dbReference type="OrthoDB" id="5324042at2"/>
<reference evidence="3" key="1">
    <citation type="submission" date="2017-10" db="EMBL/GenBank/DDBJ databases">
        <title>Campylobacter species from seals.</title>
        <authorList>
            <person name="Gilbert M.J."/>
            <person name="Zomer A.L."/>
            <person name="Timmerman A.J."/>
            <person name="Duim B."/>
            <person name="Wagenaar J.A."/>
        </authorList>
    </citation>
    <scope>NUCLEOTIDE SEQUENCE [LARGE SCALE GENOMIC DNA]</scope>
    <source>
        <strain evidence="3">17S00004-5</strain>
    </source>
</reference>
<feature type="transmembrane region" description="Helical" evidence="1">
    <location>
        <begin position="660"/>
        <end position="678"/>
    </location>
</feature>
<dbReference type="RefSeq" id="WP_157940032.1">
    <property type="nucleotide sequence ID" value="NZ_CP053841.1"/>
</dbReference>
<dbReference type="Pfam" id="PF13576">
    <property type="entry name" value="Pentapeptide_3"/>
    <property type="match status" value="1"/>
</dbReference>
<dbReference type="EMBL" id="PDHH01000006">
    <property type="protein sequence ID" value="PSM51529.1"/>
    <property type="molecule type" value="Genomic_DNA"/>
</dbReference>
<keyword evidence="1" id="KW-0472">Membrane</keyword>
<evidence type="ECO:0000256" key="1">
    <source>
        <dbReference type="SAM" id="Phobius"/>
    </source>
</evidence>
<dbReference type="AlphaFoldDB" id="A0A2P8QZ56"/>